<dbReference type="PANTHER" id="PTHR43072">
    <property type="entry name" value="N-ACETYLTRANSFERASE"/>
    <property type="match status" value="1"/>
</dbReference>
<dbReference type="EMBL" id="RXIF01000008">
    <property type="protein sequence ID" value="RZN64253.1"/>
    <property type="molecule type" value="Genomic_DNA"/>
</dbReference>
<dbReference type="Pfam" id="PF00583">
    <property type="entry name" value="Acetyltransf_1"/>
    <property type="match status" value="1"/>
</dbReference>
<evidence type="ECO:0000313" key="3">
    <source>
        <dbReference type="Proteomes" id="UP000317158"/>
    </source>
</evidence>
<reference evidence="2 3" key="1">
    <citation type="journal article" date="2019" name="Nat. Microbiol.">
        <title>Wide diversity of methane and short-chain alkane metabolisms in uncultured archaea.</title>
        <authorList>
            <person name="Borrel G."/>
            <person name="Adam P.S."/>
            <person name="McKay L.J."/>
            <person name="Chen L.X."/>
            <person name="Sierra-Garcia I.N."/>
            <person name="Sieber C.M."/>
            <person name="Letourneur Q."/>
            <person name="Ghozlane A."/>
            <person name="Andersen G.L."/>
            <person name="Li W.J."/>
            <person name="Hallam S.J."/>
            <person name="Muyzer G."/>
            <person name="de Oliveira V.M."/>
            <person name="Inskeep W.P."/>
            <person name="Banfield J.F."/>
            <person name="Gribaldo S."/>
        </authorList>
    </citation>
    <scope>NUCLEOTIDE SEQUENCE [LARGE SCALE GENOMIC DNA]</scope>
    <source>
        <strain evidence="2">NM1a</strain>
    </source>
</reference>
<dbReference type="GO" id="GO:0016747">
    <property type="term" value="F:acyltransferase activity, transferring groups other than amino-acyl groups"/>
    <property type="evidence" value="ECO:0007669"/>
    <property type="project" value="InterPro"/>
</dbReference>
<protein>
    <submittedName>
        <fullName evidence="2">GNAT family N-acetyltransferase</fullName>
    </submittedName>
</protein>
<proteinExistence type="predicted"/>
<dbReference type="InterPro" id="IPR017255">
    <property type="entry name" value="AcTrfase_GNAT_prd"/>
</dbReference>
<dbReference type="Gene3D" id="3.40.630.30">
    <property type="match status" value="1"/>
</dbReference>
<accession>A0A520KRE5</accession>
<comment type="caution">
    <text evidence="2">The sequence shown here is derived from an EMBL/GenBank/DDBJ whole genome shotgun (WGS) entry which is preliminary data.</text>
</comment>
<dbReference type="SUPFAM" id="SSF55729">
    <property type="entry name" value="Acyl-CoA N-acyltransferases (Nat)"/>
    <property type="match status" value="1"/>
</dbReference>
<name>A0A520KRE5_METT2</name>
<sequence length="149" mass="17604">MKIKEFLANRYFIREADEKDSMKIEALAKKASPLRPSVAGTYEYLALCFKRYFLVAIDEDILGFIIGLPNIDNKNESWIYQIAVHPSYRRKKIASNLLKMEIERLTDDNFKKIKARILSTNNRSFKFFNKYGFNMVGYIDNWIEVEKEL</sequence>
<dbReference type="CDD" id="cd04301">
    <property type="entry name" value="NAT_SF"/>
    <property type="match status" value="1"/>
</dbReference>
<gene>
    <name evidence="2" type="ORF">EF806_04960</name>
</gene>
<feature type="domain" description="N-acetyltransferase" evidence="1">
    <location>
        <begin position="11"/>
        <end position="149"/>
    </location>
</feature>
<dbReference type="PIRSF" id="PIRSF037663">
    <property type="entry name" value="Acetyltransf_GNAT_prd"/>
    <property type="match status" value="1"/>
</dbReference>
<keyword evidence="2" id="KW-0808">Transferase</keyword>
<evidence type="ECO:0000259" key="1">
    <source>
        <dbReference type="PROSITE" id="PS51186"/>
    </source>
</evidence>
<dbReference type="AlphaFoldDB" id="A0A520KRE5"/>
<evidence type="ECO:0000313" key="2">
    <source>
        <dbReference type="EMBL" id="RZN64253.1"/>
    </source>
</evidence>
<dbReference type="Proteomes" id="UP000317158">
    <property type="component" value="Unassembled WGS sequence"/>
</dbReference>
<organism evidence="2 3">
    <name type="scientific">Methanoliparum thermophilum</name>
    <dbReference type="NCBI Taxonomy" id="2491083"/>
    <lineage>
        <taxon>Archaea</taxon>
        <taxon>Methanobacteriati</taxon>
        <taxon>Methanobacteriota</taxon>
        <taxon>Candidatus Methanoliparia</taxon>
        <taxon>Candidatus Methanoliparales</taxon>
        <taxon>Candidatus Methanoliparaceae</taxon>
        <taxon>Candidatus Methanoliparum</taxon>
    </lineage>
</organism>
<dbReference type="PROSITE" id="PS51186">
    <property type="entry name" value="GNAT"/>
    <property type="match status" value="1"/>
</dbReference>
<dbReference type="InterPro" id="IPR000182">
    <property type="entry name" value="GNAT_dom"/>
</dbReference>
<dbReference type="InterPro" id="IPR016181">
    <property type="entry name" value="Acyl_CoA_acyltransferase"/>
</dbReference>